<evidence type="ECO:0000313" key="1">
    <source>
        <dbReference type="EMBL" id="GFY07346.1"/>
    </source>
</evidence>
<dbReference type="EMBL" id="BMAU01021272">
    <property type="protein sequence ID" value="GFY07346.1"/>
    <property type="molecule type" value="Genomic_DNA"/>
</dbReference>
<dbReference type="AlphaFoldDB" id="A0A8X6S6D2"/>
<evidence type="ECO:0000313" key="2">
    <source>
        <dbReference type="Proteomes" id="UP000887159"/>
    </source>
</evidence>
<gene>
    <name evidence="1" type="ORF">TNCV_5085311</name>
</gene>
<proteinExistence type="predicted"/>
<sequence length="334" mass="38393">MTTFLKTSNKRGLMHWKNSTSKKGRAEEADSVILETASTQDTIENAFEGLDDFFTSLNPENIDSSTSAIRDINSESPPLTDGSLIIKSLQENECVFRNDLNNCVYLRCELYKGIFKIHIRKFLIIESDVKPTFNGVAMDLYSWFDFFRKIFNFNVLYSSSPFVANNNILVTNTNSQMIIKNLQTNAWIALDDDQLNNLKHCAHDLNEELIDYLYSNYLTKVILKNYTPNSEKINDEVSLMKSLIVSIEESVVSVFPKIFECDGCIINHGGQLRHSCITFTNFEKFCNVSDLILILVNINDIVKDILHREKCISKRFLENIDVKFIRNVLFQTVQ</sequence>
<accession>A0A8X6S6D2</accession>
<reference evidence="1" key="1">
    <citation type="submission" date="2020-08" db="EMBL/GenBank/DDBJ databases">
        <title>Multicomponent nature underlies the extraordinary mechanical properties of spider dragline silk.</title>
        <authorList>
            <person name="Kono N."/>
            <person name="Nakamura H."/>
            <person name="Mori M."/>
            <person name="Yoshida Y."/>
            <person name="Ohtoshi R."/>
            <person name="Malay A.D."/>
            <person name="Moran D.A.P."/>
            <person name="Tomita M."/>
            <person name="Numata K."/>
            <person name="Arakawa K."/>
        </authorList>
    </citation>
    <scope>NUCLEOTIDE SEQUENCE</scope>
</reference>
<dbReference type="Proteomes" id="UP000887159">
    <property type="component" value="Unassembled WGS sequence"/>
</dbReference>
<protein>
    <submittedName>
        <fullName evidence="1">Uncharacterized protein</fullName>
    </submittedName>
</protein>
<name>A0A8X6S6D2_TRICX</name>
<comment type="caution">
    <text evidence="1">The sequence shown here is derived from an EMBL/GenBank/DDBJ whole genome shotgun (WGS) entry which is preliminary data.</text>
</comment>
<keyword evidence="2" id="KW-1185">Reference proteome</keyword>
<organism evidence="1 2">
    <name type="scientific">Trichonephila clavipes</name>
    <name type="common">Golden silk orbweaver</name>
    <name type="synonym">Nephila clavipes</name>
    <dbReference type="NCBI Taxonomy" id="2585209"/>
    <lineage>
        <taxon>Eukaryota</taxon>
        <taxon>Metazoa</taxon>
        <taxon>Ecdysozoa</taxon>
        <taxon>Arthropoda</taxon>
        <taxon>Chelicerata</taxon>
        <taxon>Arachnida</taxon>
        <taxon>Araneae</taxon>
        <taxon>Araneomorphae</taxon>
        <taxon>Entelegynae</taxon>
        <taxon>Araneoidea</taxon>
        <taxon>Nephilidae</taxon>
        <taxon>Trichonephila</taxon>
    </lineage>
</organism>